<gene>
    <name evidence="2" type="ORF">V6X64_02850</name>
</gene>
<dbReference type="CDD" id="cd04301">
    <property type="entry name" value="NAT_SF"/>
    <property type="match status" value="1"/>
</dbReference>
<sequence length="181" mass="19831">MYKSTQISGRERALADLFRRTFTDSEGEAEGRLIGDLVRQLLDTTASEELRLFTIDQTHESAPLAAAIFTRLVYSEDARVVFLLSPVAVRTDHQGQGIGKDLLSDALRTLKAEGVDVVVTYGDPAFYGQLGFRPVSTFTLPAPFDLSQPMGWLAVALDGKPIHPLAGAVHCVEAMNRPDVW</sequence>
<evidence type="ECO:0000313" key="3">
    <source>
        <dbReference type="Proteomes" id="UP001556653"/>
    </source>
</evidence>
<dbReference type="EMBL" id="JBAKFJ010000001">
    <property type="protein sequence ID" value="MEX0385932.1"/>
    <property type="molecule type" value="Genomic_DNA"/>
</dbReference>
<keyword evidence="2" id="KW-0808">Transferase</keyword>
<name>A0ABV3S737_9GAMM</name>
<dbReference type="PROSITE" id="PS51186">
    <property type="entry name" value="GNAT"/>
    <property type="match status" value="1"/>
</dbReference>
<dbReference type="Gene3D" id="3.40.630.30">
    <property type="match status" value="1"/>
</dbReference>
<proteinExistence type="predicted"/>
<feature type="domain" description="N-acetyltransferase" evidence="1">
    <location>
        <begin position="21"/>
        <end position="151"/>
    </location>
</feature>
<dbReference type="SUPFAM" id="SSF55729">
    <property type="entry name" value="Acyl-CoA N-acyltransferases (Nat)"/>
    <property type="match status" value="1"/>
</dbReference>
<evidence type="ECO:0000259" key="1">
    <source>
        <dbReference type="PROSITE" id="PS51186"/>
    </source>
</evidence>
<dbReference type="EC" id="2.3.1.-" evidence="2"/>
<organism evidence="2 3">
    <name type="scientific">Spiribacter onubensis</name>
    <dbReference type="NCBI Taxonomy" id="3122420"/>
    <lineage>
        <taxon>Bacteria</taxon>
        <taxon>Pseudomonadati</taxon>
        <taxon>Pseudomonadota</taxon>
        <taxon>Gammaproteobacteria</taxon>
        <taxon>Chromatiales</taxon>
        <taxon>Ectothiorhodospiraceae</taxon>
        <taxon>Spiribacter</taxon>
    </lineage>
</organism>
<comment type="caution">
    <text evidence="2">The sequence shown here is derived from an EMBL/GenBank/DDBJ whole genome shotgun (WGS) entry which is preliminary data.</text>
</comment>
<dbReference type="Pfam" id="PF13508">
    <property type="entry name" value="Acetyltransf_7"/>
    <property type="match status" value="1"/>
</dbReference>
<dbReference type="GO" id="GO:0016746">
    <property type="term" value="F:acyltransferase activity"/>
    <property type="evidence" value="ECO:0007669"/>
    <property type="project" value="UniProtKB-KW"/>
</dbReference>
<keyword evidence="2" id="KW-0012">Acyltransferase</keyword>
<protein>
    <submittedName>
        <fullName evidence="2">N-acetyltransferase</fullName>
        <ecNumber evidence="2">2.3.1.-</ecNumber>
    </submittedName>
</protein>
<dbReference type="InterPro" id="IPR016181">
    <property type="entry name" value="Acyl_CoA_acyltransferase"/>
</dbReference>
<evidence type="ECO:0000313" key="2">
    <source>
        <dbReference type="EMBL" id="MEX0385932.1"/>
    </source>
</evidence>
<dbReference type="Proteomes" id="UP001556653">
    <property type="component" value="Unassembled WGS sequence"/>
</dbReference>
<accession>A0ABV3S737</accession>
<dbReference type="InterPro" id="IPR000182">
    <property type="entry name" value="GNAT_dom"/>
</dbReference>
<dbReference type="RefSeq" id="WP_367966415.1">
    <property type="nucleotide sequence ID" value="NZ_JBAKFI010000004.1"/>
</dbReference>
<keyword evidence="3" id="KW-1185">Reference proteome</keyword>
<reference evidence="2 3" key="1">
    <citation type="submission" date="2024-02" db="EMBL/GenBank/DDBJ databases">
        <title>New especies of Spiribacter isolated from saline water.</title>
        <authorList>
            <person name="Leon M.J."/>
            <person name="De La Haba R."/>
            <person name="Sanchez-Porro C."/>
            <person name="Ventosa A."/>
        </authorList>
    </citation>
    <scope>NUCLEOTIDE SEQUENCE [LARGE SCALE GENOMIC DNA]</scope>
    <source>
        <strain evidence="3">ag22IC4-227</strain>
    </source>
</reference>